<evidence type="ECO:0000313" key="2">
    <source>
        <dbReference type="EnsemblMetazoa" id="GBRI004467-PA"/>
    </source>
</evidence>
<proteinExistence type="predicted"/>
<feature type="transmembrane region" description="Helical" evidence="1">
    <location>
        <begin position="20"/>
        <end position="41"/>
    </location>
</feature>
<sequence>MFAQYRMSKRLCRHIQRFNLKFNANSCIFTAGTLISILYPIKHWFNIKKLGIQLHTEDKVENYSNFIQDANKTMPPIATYCLYSNLDNNVNYCVSSSDIYTNDLEIGSKSKILKL</sequence>
<organism evidence="2 3">
    <name type="scientific">Glossina brevipalpis</name>
    <dbReference type="NCBI Taxonomy" id="37001"/>
    <lineage>
        <taxon>Eukaryota</taxon>
        <taxon>Metazoa</taxon>
        <taxon>Ecdysozoa</taxon>
        <taxon>Arthropoda</taxon>
        <taxon>Hexapoda</taxon>
        <taxon>Insecta</taxon>
        <taxon>Pterygota</taxon>
        <taxon>Neoptera</taxon>
        <taxon>Endopterygota</taxon>
        <taxon>Diptera</taxon>
        <taxon>Brachycera</taxon>
        <taxon>Muscomorpha</taxon>
        <taxon>Hippoboscoidea</taxon>
        <taxon>Glossinidae</taxon>
        <taxon>Glossina</taxon>
    </lineage>
</organism>
<accession>A0A1A9W2Y2</accession>
<dbReference type="EnsemblMetazoa" id="GBRI004467-RA">
    <property type="protein sequence ID" value="GBRI004467-PA"/>
    <property type="gene ID" value="GBRI004467"/>
</dbReference>
<keyword evidence="1" id="KW-0472">Membrane</keyword>
<evidence type="ECO:0000256" key="1">
    <source>
        <dbReference type="SAM" id="Phobius"/>
    </source>
</evidence>
<keyword evidence="3" id="KW-1185">Reference proteome</keyword>
<evidence type="ECO:0000313" key="3">
    <source>
        <dbReference type="Proteomes" id="UP000091820"/>
    </source>
</evidence>
<keyword evidence="1" id="KW-0812">Transmembrane</keyword>
<protein>
    <submittedName>
        <fullName evidence="2">Uncharacterized protein</fullName>
    </submittedName>
</protein>
<dbReference type="Proteomes" id="UP000091820">
    <property type="component" value="Unassembled WGS sequence"/>
</dbReference>
<dbReference type="AlphaFoldDB" id="A0A1A9W2Y2"/>
<reference evidence="2" key="2">
    <citation type="submission" date="2020-05" db="UniProtKB">
        <authorList>
            <consortium name="EnsemblMetazoa"/>
        </authorList>
    </citation>
    <scope>IDENTIFICATION</scope>
    <source>
        <strain evidence="2">IAEA</strain>
    </source>
</reference>
<dbReference type="VEuPathDB" id="VectorBase:GBRI004467"/>
<reference evidence="3" key="1">
    <citation type="submission" date="2014-03" db="EMBL/GenBank/DDBJ databases">
        <authorList>
            <person name="Aksoy S."/>
            <person name="Warren W."/>
            <person name="Wilson R.K."/>
        </authorList>
    </citation>
    <scope>NUCLEOTIDE SEQUENCE [LARGE SCALE GENOMIC DNA]</scope>
    <source>
        <strain evidence="3">IAEA</strain>
    </source>
</reference>
<name>A0A1A9W2Y2_9MUSC</name>
<keyword evidence="1" id="KW-1133">Transmembrane helix</keyword>